<comment type="similarity">
    <text evidence="4">Belongs to the UbiC family.</text>
</comment>
<dbReference type="Gene3D" id="3.40.1410.10">
    <property type="entry name" value="Chorismate lyase-like"/>
    <property type="match status" value="1"/>
</dbReference>
<evidence type="ECO:0000256" key="3">
    <source>
        <dbReference type="ARBA" id="ARBA00023239"/>
    </source>
</evidence>
<comment type="caution">
    <text evidence="5">The sequence shown here is derived from an EMBL/GenBank/DDBJ whole genome shotgun (WGS) entry which is preliminary data.</text>
</comment>
<keyword evidence="1 4" id="KW-0963">Cytoplasm</keyword>
<dbReference type="PANTHER" id="PTHR38683">
    <property type="entry name" value="CHORISMATE PYRUVATE-LYASE"/>
    <property type="match status" value="1"/>
</dbReference>
<feature type="binding site" evidence="4">
    <location>
        <position position="215"/>
    </location>
    <ligand>
        <name>substrate</name>
    </ligand>
</feature>
<organism evidence="5 6">
    <name type="scientific">Kineobactrum sediminis</name>
    <dbReference type="NCBI Taxonomy" id="1905677"/>
    <lineage>
        <taxon>Bacteria</taxon>
        <taxon>Pseudomonadati</taxon>
        <taxon>Pseudomonadota</taxon>
        <taxon>Gammaproteobacteria</taxon>
        <taxon>Cellvibrionales</taxon>
        <taxon>Halieaceae</taxon>
        <taxon>Kineobactrum</taxon>
    </lineage>
</organism>
<gene>
    <name evidence="4" type="primary">ubiC</name>
    <name evidence="5" type="ORF">CWI75_03710</name>
</gene>
<reference evidence="6" key="1">
    <citation type="submission" date="2017-11" db="EMBL/GenBank/DDBJ databases">
        <title>The draft genome sequence of Chromatocurvus sp. F02.</title>
        <authorList>
            <person name="Du Z.-J."/>
            <person name="Chang Y.-Q."/>
        </authorList>
    </citation>
    <scope>NUCLEOTIDE SEQUENCE [LARGE SCALE GENOMIC DNA]</scope>
    <source>
        <strain evidence="6">F02</strain>
    </source>
</reference>
<sequence length="247" mass="27907">MCKGFNALSPRETSAGLNSLACSVAMSHAPRLSATEIHIVPGLRLANNPRDPRWRPERQFTATTLPRDCRRWLLDDSSLTARLVALNAGAFSVRRLYQGWQVPLPSEQRLLQIPPRQRALVREVVLQLDGRPVVFARSLFPVSSLAGELAHLRRLQNRSLGAILFRYPNMRRSPFELTRITGNSTYLAPVVRQAEDAWARRSCFELGGKRLLVSEVFLEGFRPWEGLLAVHRSRRGKVNAAIRSTNH</sequence>
<accession>A0A2N5Y526</accession>
<evidence type="ECO:0000256" key="1">
    <source>
        <dbReference type="ARBA" id="ARBA00022490"/>
    </source>
</evidence>
<dbReference type="EC" id="4.1.3.40" evidence="4"/>
<dbReference type="UniPathway" id="UPA00232"/>
<dbReference type="AlphaFoldDB" id="A0A2N5Y526"/>
<comment type="subcellular location">
    <subcellularLocation>
        <location evidence="4">Cytoplasm</location>
    </subcellularLocation>
</comment>
<comment type="function">
    <text evidence="4">Removes the pyruvyl group from chorismate, with concomitant aromatization of the ring, to provide 4-hydroxybenzoate (4HB) for the ubiquinone pathway.</text>
</comment>
<name>A0A2N5Y526_9GAMM</name>
<feature type="binding site" evidence="4">
    <location>
        <position position="122"/>
    </location>
    <ligand>
        <name>substrate</name>
    </ligand>
</feature>
<keyword evidence="3 4" id="KW-0456">Lyase</keyword>
<dbReference type="EMBL" id="PKLZ01000002">
    <property type="protein sequence ID" value="PLW83472.1"/>
    <property type="molecule type" value="Genomic_DNA"/>
</dbReference>
<dbReference type="GO" id="GO:0008813">
    <property type="term" value="F:chorismate lyase activity"/>
    <property type="evidence" value="ECO:0007669"/>
    <property type="project" value="UniProtKB-UniRule"/>
</dbReference>
<keyword evidence="6" id="KW-1185">Reference proteome</keyword>
<keyword evidence="4" id="KW-0670">Pyruvate</keyword>
<dbReference type="GO" id="GO:0005829">
    <property type="term" value="C:cytosol"/>
    <property type="evidence" value="ECO:0007669"/>
    <property type="project" value="TreeGrafter"/>
</dbReference>
<dbReference type="GO" id="GO:0042866">
    <property type="term" value="P:pyruvate biosynthetic process"/>
    <property type="evidence" value="ECO:0007669"/>
    <property type="project" value="UniProtKB-UniRule"/>
</dbReference>
<dbReference type="Proteomes" id="UP000234845">
    <property type="component" value="Unassembled WGS sequence"/>
</dbReference>
<dbReference type="HAMAP" id="MF_01632">
    <property type="entry name" value="UbiC"/>
    <property type="match status" value="1"/>
</dbReference>
<dbReference type="Pfam" id="PF04345">
    <property type="entry name" value="Chor_lyase"/>
    <property type="match status" value="1"/>
</dbReference>
<proteinExistence type="inferred from homology"/>
<evidence type="ECO:0000256" key="2">
    <source>
        <dbReference type="ARBA" id="ARBA00022688"/>
    </source>
</evidence>
<dbReference type="InterPro" id="IPR028978">
    <property type="entry name" value="Chorismate_lyase_/UTRA_dom_sf"/>
</dbReference>
<dbReference type="PANTHER" id="PTHR38683:SF1">
    <property type="entry name" value="CHORISMATE PYRUVATE-LYASE"/>
    <property type="match status" value="1"/>
</dbReference>
<comment type="pathway">
    <text evidence="4">Cofactor biosynthesis; ubiquinone biosynthesis.</text>
</comment>
<comment type="catalytic activity">
    <reaction evidence="4">
        <text>chorismate = 4-hydroxybenzoate + pyruvate</text>
        <dbReference type="Rhea" id="RHEA:16505"/>
        <dbReference type="ChEBI" id="CHEBI:15361"/>
        <dbReference type="ChEBI" id="CHEBI:17879"/>
        <dbReference type="ChEBI" id="CHEBI:29748"/>
        <dbReference type="EC" id="4.1.3.40"/>
    </reaction>
</comment>
<keyword evidence="2 4" id="KW-0831">Ubiquinone biosynthesis</keyword>
<evidence type="ECO:0000313" key="5">
    <source>
        <dbReference type="EMBL" id="PLW83472.1"/>
    </source>
</evidence>
<comment type="caution">
    <text evidence="4">Lacks conserved residue(s) required for the propagation of feature annotation.</text>
</comment>
<evidence type="ECO:0000256" key="4">
    <source>
        <dbReference type="HAMAP-Rule" id="MF_01632"/>
    </source>
</evidence>
<dbReference type="SUPFAM" id="SSF64288">
    <property type="entry name" value="Chorismate lyase-like"/>
    <property type="match status" value="1"/>
</dbReference>
<dbReference type="InterPro" id="IPR007440">
    <property type="entry name" value="Chorismate--pyruvate_lyase"/>
</dbReference>
<feature type="binding site" evidence="4">
    <location>
        <position position="160"/>
    </location>
    <ligand>
        <name>substrate</name>
    </ligand>
</feature>
<evidence type="ECO:0000313" key="6">
    <source>
        <dbReference type="Proteomes" id="UP000234845"/>
    </source>
</evidence>
<dbReference type="GO" id="GO:0006744">
    <property type="term" value="P:ubiquinone biosynthetic process"/>
    <property type="evidence" value="ECO:0007669"/>
    <property type="project" value="UniProtKB-UniRule"/>
</dbReference>
<protein>
    <recommendedName>
        <fullName evidence="4">Probable chorismate pyruvate-lyase</fullName>
        <shortName evidence="4">CL</shortName>
        <shortName evidence="4">CPL</shortName>
        <ecNumber evidence="4">4.1.3.40</ecNumber>
    </recommendedName>
</protein>